<evidence type="ECO:0000256" key="15">
    <source>
        <dbReference type="RuleBase" id="RU003357"/>
    </source>
</evidence>
<feature type="signal peptide" evidence="16">
    <location>
        <begin position="1"/>
        <end position="25"/>
    </location>
</feature>
<comment type="caution">
    <text evidence="19">The sequence shown here is derived from an EMBL/GenBank/DDBJ whole genome shotgun (WGS) entry which is preliminary data.</text>
</comment>
<dbReference type="Pfam" id="PF07715">
    <property type="entry name" value="Plug"/>
    <property type="match status" value="1"/>
</dbReference>
<keyword evidence="11 14" id="KW-0472">Membrane</keyword>
<dbReference type="AlphaFoldDB" id="A0A4Y9SVX0"/>
<dbReference type="Proteomes" id="UP000298438">
    <property type="component" value="Unassembled WGS sequence"/>
</dbReference>
<keyword evidence="12 19" id="KW-0675">Receptor</keyword>
<gene>
    <name evidence="19" type="ORF">E4L96_01245</name>
</gene>
<accession>A0A4Y9SVX0</accession>
<evidence type="ECO:0000259" key="18">
    <source>
        <dbReference type="Pfam" id="PF07715"/>
    </source>
</evidence>
<evidence type="ECO:0000256" key="3">
    <source>
        <dbReference type="ARBA" id="ARBA00022448"/>
    </source>
</evidence>
<dbReference type="GO" id="GO:0015344">
    <property type="term" value="F:siderophore uptake transmembrane transporter activity"/>
    <property type="evidence" value="ECO:0007669"/>
    <property type="project" value="TreeGrafter"/>
</dbReference>
<dbReference type="PROSITE" id="PS52016">
    <property type="entry name" value="TONB_DEPENDENT_REC_3"/>
    <property type="match status" value="1"/>
</dbReference>
<comment type="subcellular location">
    <subcellularLocation>
        <location evidence="1 14">Cell outer membrane</location>
        <topology evidence="1 14">Multi-pass membrane protein</topology>
    </subcellularLocation>
</comment>
<dbReference type="EMBL" id="SPVF01000015">
    <property type="protein sequence ID" value="TFW29667.1"/>
    <property type="molecule type" value="Genomic_DNA"/>
</dbReference>
<evidence type="ECO:0000256" key="10">
    <source>
        <dbReference type="ARBA" id="ARBA00023077"/>
    </source>
</evidence>
<sequence>MKTQAFPQLSAIALAVLALTQQAHAQTTDAQATAPAAGEQKAVAQEMQQVVVTGSATNGVRKLDATYSITTASEAQIKEAAASSTADLLKIVPGVFAESTGGNAGANIEVRGFPSGGDAPFVTVQLNGNPLYPAPTLSFLENSSLFRIDDTVDHVEVLRGGPSTVFSNGQPGATMNFILKKGGDDPEGSVRFTTGTGNQRRVDAVYSGKLADNWYGMIGGFHRTSQGVRDAQFPADDGGQVSASLTRRLQDGEVTFWTRVTNDKNAFYTGVPLVAAANSGDQPSAFPGFDPLTGTLGSNELRNVRLEVGPNGQTLNKDLADGRGLHTTVAGMDFQQRINGWNVTNKASYLSGTAPTLAIFTGDAPMTASAYIAKAVASANANAAVVAAAGGRLATGGTATYSNGGGAVAGSQQILSAGIWSVDKDLKSFTDELRVNKEIAPGHTLTAGLYFADFSTQDEWYLGNGTLMTAQNNARPVDVKLDNGVVVSGAGHDGASFFTLDERWNGHNTAGYLADEWKVNDRLSVDAGVRYEQQRVDGTMSVPKSVDLDNNPLTVYNNNASVLSGGNTSIHRTDKEWSYTIGGGYKLAKDMNLFARINSGVAFPQFDTLRDSAGTAPVVKIKQYEVGFKTVGTLYSAYVTAFHTDFKGLPFSQILSDGRQVNDIAGSSGNGVEFELAVRPIQNLQVSFTGDWQDSTYKDFPAGSAAGTNGNRVQRQPKFQARLTPSYRIPMDWGSVKLHATWTTIGDRWSDTQNLQLLPGYKTLDAGVLVSVGDRVDVRLTGTNLTNEFGLTEGNARIIGSGTGGVVFGRPIFGRAWEASLTYRF</sequence>
<evidence type="ECO:0000256" key="8">
    <source>
        <dbReference type="ARBA" id="ARBA00023004"/>
    </source>
</evidence>
<keyword evidence="3 14" id="KW-0813">Transport</keyword>
<keyword evidence="10 15" id="KW-0798">TonB box</keyword>
<dbReference type="InterPro" id="IPR039426">
    <property type="entry name" value="TonB-dep_rcpt-like"/>
</dbReference>
<keyword evidence="5" id="KW-0410">Iron transport</keyword>
<evidence type="ECO:0000256" key="5">
    <source>
        <dbReference type="ARBA" id="ARBA00022496"/>
    </source>
</evidence>
<keyword evidence="9" id="KW-0406">Ion transport</keyword>
<evidence type="ECO:0000256" key="2">
    <source>
        <dbReference type="ARBA" id="ARBA00009810"/>
    </source>
</evidence>
<evidence type="ECO:0000256" key="4">
    <source>
        <dbReference type="ARBA" id="ARBA00022452"/>
    </source>
</evidence>
<evidence type="ECO:0000256" key="11">
    <source>
        <dbReference type="ARBA" id="ARBA00023136"/>
    </source>
</evidence>
<dbReference type="GO" id="GO:0009279">
    <property type="term" value="C:cell outer membrane"/>
    <property type="evidence" value="ECO:0007669"/>
    <property type="project" value="UniProtKB-SubCell"/>
</dbReference>
<evidence type="ECO:0000256" key="7">
    <source>
        <dbReference type="ARBA" id="ARBA00022729"/>
    </source>
</evidence>
<keyword evidence="7 16" id="KW-0732">Signal</keyword>
<evidence type="ECO:0000256" key="1">
    <source>
        <dbReference type="ARBA" id="ARBA00004571"/>
    </source>
</evidence>
<dbReference type="InterPro" id="IPR000531">
    <property type="entry name" value="Beta-barrel_TonB"/>
</dbReference>
<feature type="domain" description="TonB-dependent receptor-like beta-barrel" evidence="17">
    <location>
        <begin position="429"/>
        <end position="785"/>
    </location>
</feature>
<reference evidence="19 20" key="1">
    <citation type="submission" date="2019-03" db="EMBL/GenBank/DDBJ databases">
        <title>Draft Genome Sequence of Massilia arenosa sp. nov., a Novel Massilia Species Isolated from a Sandy-loam Maize Soil.</title>
        <authorList>
            <person name="Raths R."/>
            <person name="Peta V."/>
            <person name="Bucking H."/>
        </authorList>
    </citation>
    <scope>NUCLEOTIDE SEQUENCE [LARGE SCALE GENOMIC DNA]</scope>
    <source>
        <strain evidence="19 20">MC02</strain>
    </source>
</reference>
<evidence type="ECO:0000256" key="13">
    <source>
        <dbReference type="ARBA" id="ARBA00023237"/>
    </source>
</evidence>
<dbReference type="Gene3D" id="2.170.130.10">
    <property type="entry name" value="TonB-dependent receptor, plug domain"/>
    <property type="match status" value="1"/>
</dbReference>
<keyword evidence="6 14" id="KW-0812">Transmembrane</keyword>
<dbReference type="InterPro" id="IPR037066">
    <property type="entry name" value="Plug_dom_sf"/>
</dbReference>
<keyword evidence="8" id="KW-0408">Iron</keyword>
<dbReference type="InterPro" id="IPR036942">
    <property type="entry name" value="Beta-barrel_TonB_sf"/>
</dbReference>
<dbReference type="Gene3D" id="2.40.170.20">
    <property type="entry name" value="TonB-dependent receptor, beta-barrel domain"/>
    <property type="match status" value="1"/>
</dbReference>
<keyword evidence="4 14" id="KW-1134">Transmembrane beta strand</keyword>
<dbReference type="SUPFAM" id="SSF56935">
    <property type="entry name" value="Porins"/>
    <property type="match status" value="1"/>
</dbReference>
<evidence type="ECO:0000256" key="14">
    <source>
        <dbReference type="PROSITE-ProRule" id="PRU01360"/>
    </source>
</evidence>
<dbReference type="RefSeq" id="WP_135205425.1">
    <property type="nucleotide sequence ID" value="NZ_SPVF01000015.1"/>
</dbReference>
<evidence type="ECO:0000313" key="19">
    <source>
        <dbReference type="EMBL" id="TFW29667.1"/>
    </source>
</evidence>
<proteinExistence type="inferred from homology"/>
<organism evidence="19 20">
    <name type="scientific">Zemynaea arenosa</name>
    <dbReference type="NCBI Taxonomy" id="2561931"/>
    <lineage>
        <taxon>Bacteria</taxon>
        <taxon>Pseudomonadati</taxon>
        <taxon>Pseudomonadota</taxon>
        <taxon>Betaproteobacteria</taxon>
        <taxon>Burkholderiales</taxon>
        <taxon>Oxalobacteraceae</taxon>
        <taxon>Telluria group</taxon>
        <taxon>Zemynaea</taxon>
    </lineage>
</organism>
<protein>
    <submittedName>
        <fullName evidence="19">TonB-dependent receptor</fullName>
    </submittedName>
</protein>
<comment type="similarity">
    <text evidence="2 14 15">Belongs to the TonB-dependent receptor family.</text>
</comment>
<feature type="chain" id="PRO_5021192947" evidence="16">
    <location>
        <begin position="26"/>
        <end position="825"/>
    </location>
</feature>
<dbReference type="OrthoDB" id="7386960at2"/>
<feature type="domain" description="TonB-dependent receptor plug" evidence="18">
    <location>
        <begin position="62"/>
        <end position="173"/>
    </location>
</feature>
<evidence type="ECO:0000256" key="6">
    <source>
        <dbReference type="ARBA" id="ARBA00022692"/>
    </source>
</evidence>
<evidence type="ECO:0000313" key="20">
    <source>
        <dbReference type="Proteomes" id="UP000298438"/>
    </source>
</evidence>
<evidence type="ECO:0000256" key="16">
    <source>
        <dbReference type="SAM" id="SignalP"/>
    </source>
</evidence>
<dbReference type="InterPro" id="IPR012910">
    <property type="entry name" value="Plug_dom"/>
</dbReference>
<evidence type="ECO:0000256" key="12">
    <source>
        <dbReference type="ARBA" id="ARBA00023170"/>
    </source>
</evidence>
<name>A0A4Y9SVX0_9BURK</name>
<keyword evidence="13 14" id="KW-0998">Cell outer membrane</keyword>
<dbReference type="PANTHER" id="PTHR32552">
    <property type="entry name" value="FERRICHROME IRON RECEPTOR-RELATED"/>
    <property type="match status" value="1"/>
</dbReference>
<evidence type="ECO:0000259" key="17">
    <source>
        <dbReference type="Pfam" id="PF00593"/>
    </source>
</evidence>
<dbReference type="Pfam" id="PF00593">
    <property type="entry name" value="TonB_dep_Rec_b-barrel"/>
    <property type="match status" value="1"/>
</dbReference>
<evidence type="ECO:0000256" key="9">
    <source>
        <dbReference type="ARBA" id="ARBA00023065"/>
    </source>
</evidence>
<keyword evidence="20" id="KW-1185">Reference proteome</keyword>
<dbReference type="PANTHER" id="PTHR32552:SF89">
    <property type="entry name" value="CATECHOLATE SIDEROPHORE RECEPTOR FIU"/>
    <property type="match status" value="1"/>
</dbReference>